<evidence type="ECO:0000313" key="3">
    <source>
        <dbReference type="EMBL" id="MBB5739285.1"/>
    </source>
</evidence>
<dbReference type="PANTHER" id="PTHR30373:SF2">
    <property type="entry name" value="UPF0603 PROTEIN YGCG"/>
    <property type="match status" value="1"/>
</dbReference>
<dbReference type="EMBL" id="JACHOQ010000002">
    <property type="protein sequence ID" value="MBB5739285.1"/>
    <property type="molecule type" value="Genomic_DNA"/>
</dbReference>
<reference evidence="3 4" key="1">
    <citation type="submission" date="2020-08" db="EMBL/GenBank/DDBJ databases">
        <title>Genomic Encyclopedia of Type Strains, Phase IV (KMG-IV): sequencing the most valuable type-strain genomes for metagenomic binning, comparative biology and taxonomic classification.</title>
        <authorList>
            <person name="Goeker M."/>
        </authorList>
    </citation>
    <scope>NUCLEOTIDE SEQUENCE [LARGE SCALE GENOMIC DNA]</scope>
    <source>
        <strain evidence="3 4">DSM 4731</strain>
    </source>
</reference>
<name>A0A7W9F7U4_9CAUL</name>
<dbReference type="PANTHER" id="PTHR30373">
    <property type="entry name" value="UPF0603 PROTEIN YGCG"/>
    <property type="match status" value="1"/>
</dbReference>
<feature type="transmembrane region" description="Helical" evidence="1">
    <location>
        <begin position="196"/>
        <end position="217"/>
    </location>
</feature>
<gene>
    <name evidence="3" type="ORF">GGQ93_000987</name>
</gene>
<dbReference type="Gene3D" id="3.10.310.50">
    <property type="match status" value="1"/>
</dbReference>
<dbReference type="RefSeq" id="WP_183215493.1">
    <property type="nucleotide sequence ID" value="NZ_CAJFZW010000002.1"/>
</dbReference>
<dbReference type="Pfam" id="PF04536">
    <property type="entry name" value="TPM_phosphatase"/>
    <property type="match status" value="1"/>
</dbReference>
<evidence type="ECO:0000256" key="1">
    <source>
        <dbReference type="SAM" id="Phobius"/>
    </source>
</evidence>
<keyword evidence="1" id="KW-1133">Transmembrane helix</keyword>
<keyword evidence="1" id="KW-0472">Membrane</keyword>
<keyword evidence="4" id="KW-1185">Reference proteome</keyword>
<dbReference type="AlphaFoldDB" id="A0A7W9F7U4"/>
<accession>A0A7W9F7U4</accession>
<dbReference type="InterPro" id="IPR007621">
    <property type="entry name" value="TPM_dom"/>
</dbReference>
<organism evidence="3 4">
    <name type="scientific">Brevundimonas aurantiaca</name>
    <dbReference type="NCBI Taxonomy" id="74316"/>
    <lineage>
        <taxon>Bacteria</taxon>
        <taxon>Pseudomonadati</taxon>
        <taxon>Pseudomonadota</taxon>
        <taxon>Alphaproteobacteria</taxon>
        <taxon>Caulobacterales</taxon>
        <taxon>Caulobacteraceae</taxon>
        <taxon>Brevundimonas</taxon>
    </lineage>
</organism>
<feature type="domain" description="TPM" evidence="2">
    <location>
        <begin position="47"/>
        <end position="170"/>
    </location>
</feature>
<evidence type="ECO:0000259" key="2">
    <source>
        <dbReference type="Pfam" id="PF04536"/>
    </source>
</evidence>
<dbReference type="Proteomes" id="UP000527324">
    <property type="component" value="Unassembled WGS sequence"/>
</dbReference>
<keyword evidence="1" id="KW-0812">Transmembrane</keyword>
<comment type="caution">
    <text evidence="3">The sequence shown here is derived from an EMBL/GenBank/DDBJ whole genome shotgun (WGS) entry which is preliminary data.</text>
</comment>
<proteinExistence type="predicted"/>
<evidence type="ECO:0000313" key="4">
    <source>
        <dbReference type="Proteomes" id="UP000527324"/>
    </source>
</evidence>
<sequence length="274" mass="27880">MSGFLARVKHRAVAAGLAGLLTTLIIALAVASAALAEPAFPPLSGRVVDQADLLDAATEQALTEKLAALEAQSSDQLVVVTVPSLDGLEIEDYGYQLGRAWGIGQKDQDNGALLIVAPTERKVRIEVGYGLEPILTDAFSSQLIRNRILPAFREGDYSGGIVNGVDGLIEQLRLDPAEAEARAAAAQAEEADSGPAIPLIVIALIGLGLFVIGVGFANGGRRHRRDGVSPILIWAASEALKNAGRGGGGFSGGGFGGFKGGGGGFGGGGASGGW</sequence>
<protein>
    <recommendedName>
        <fullName evidence="2">TPM domain-containing protein</fullName>
    </recommendedName>
</protein>